<evidence type="ECO:0000313" key="9">
    <source>
        <dbReference type="Proteomes" id="UP000826271"/>
    </source>
</evidence>
<evidence type="ECO:0000256" key="3">
    <source>
        <dbReference type="ARBA" id="ARBA00023127"/>
    </source>
</evidence>
<dbReference type="InterPro" id="IPR006671">
    <property type="entry name" value="Cyclin_N"/>
</dbReference>
<dbReference type="PANTHER" id="PTHR10177">
    <property type="entry name" value="CYCLINS"/>
    <property type="match status" value="1"/>
</dbReference>
<evidence type="ECO:0000256" key="4">
    <source>
        <dbReference type="ARBA" id="ARBA00023306"/>
    </source>
</evidence>
<reference evidence="8" key="1">
    <citation type="submission" date="2019-10" db="EMBL/GenBank/DDBJ databases">
        <authorList>
            <person name="Zhang R."/>
            <person name="Pan Y."/>
            <person name="Wang J."/>
            <person name="Ma R."/>
            <person name="Yu S."/>
        </authorList>
    </citation>
    <scope>NUCLEOTIDE SEQUENCE</scope>
    <source>
        <strain evidence="8">LA-IB0</strain>
        <tissue evidence="8">Leaf</tissue>
    </source>
</reference>
<dbReference type="Pfam" id="PF00134">
    <property type="entry name" value="Cyclin_N"/>
    <property type="match status" value="1"/>
</dbReference>
<dbReference type="AlphaFoldDB" id="A0AAV6WH33"/>
<evidence type="ECO:0000256" key="5">
    <source>
        <dbReference type="RuleBase" id="RU000383"/>
    </source>
</evidence>
<dbReference type="Gene3D" id="1.10.472.10">
    <property type="entry name" value="Cyclin-like"/>
    <property type="match status" value="2"/>
</dbReference>
<dbReference type="InterPro" id="IPR004367">
    <property type="entry name" value="Cyclin_C-dom"/>
</dbReference>
<name>A0AAV6WH33_9LAMI</name>
<dbReference type="Pfam" id="PF02984">
    <property type="entry name" value="Cyclin_C"/>
    <property type="match status" value="1"/>
</dbReference>
<feature type="domain" description="Cyclin-like" evidence="7">
    <location>
        <begin position="61"/>
        <end position="150"/>
    </location>
</feature>
<dbReference type="CDD" id="cd20543">
    <property type="entry name" value="CYCLIN_AtCycD-like_rpt1"/>
    <property type="match status" value="1"/>
</dbReference>
<proteinExistence type="inferred from homology"/>
<evidence type="ECO:0000256" key="1">
    <source>
        <dbReference type="ARBA" id="ARBA00009065"/>
    </source>
</evidence>
<dbReference type="SMART" id="SM00385">
    <property type="entry name" value="CYCLIN"/>
    <property type="match status" value="1"/>
</dbReference>
<dbReference type="InterPro" id="IPR013763">
    <property type="entry name" value="Cyclin-like_dom"/>
</dbReference>
<dbReference type="FunFam" id="1.10.472.10:FF:000060">
    <property type="entry name" value="D6-type cyclin"/>
    <property type="match status" value="1"/>
</dbReference>
<dbReference type="InterPro" id="IPR036915">
    <property type="entry name" value="Cyclin-like_sf"/>
</dbReference>
<dbReference type="EMBL" id="WHWC01000014">
    <property type="protein sequence ID" value="KAG8369831.1"/>
    <property type="molecule type" value="Genomic_DNA"/>
</dbReference>
<keyword evidence="6" id="KW-0812">Transmembrane</keyword>
<evidence type="ECO:0000256" key="2">
    <source>
        <dbReference type="ARBA" id="ARBA00022618"/>
    </source>
</evidence>
<evidence type="ECO:0000256" key="6">
    <source>
        <dbReference type="SAM" id="Phobius"/>
    </source>
</evidence>
<feature type="transmembrane region" description="Helical" evidence="6">
    <location>
        <begin position="185"/>
        <end position="214"/>
    </location>
</feature>
<keyword evidence="6" id="KW-1133">Transmembrane helix</keyword>
<dbReference type="Proteomes" id="UP000826271">
    <property type="component" value="Unassembled WGS sequence"/>
</dbReference>
<dbReference type="InterPro" id="IPR039361">
    <property type="entry name" value="Cyclin"/>
</dbReference>
<evidence type="ECO:0000259" key="7">
    <source>
        <dbReference type="SMART" id="SM00385"/>
    </source>
</evidence>
<keyword evidence="3 5" id="KW-0195">Cyclin</keyword>
<accession>A0AAV6WH33</accession>
<evidence type="ECO:0000313" key="8">
    <source>
        <dbReference type="EMBL" id="KAG8369831.1"/>
    </source>
</evidence>
<dbReference type="CDD" id="cd20544">
    <property type="entry name" value="CYCLIN_AtCycD-like_rpt2"/>
    <property type="match status" value="1"/>
</dbReference>
<dbReference type="GO" id="GO:0051301">
    <property type="term" value="P:cell division"/>
    <property type="evidence" value="ECO:0007669"/>
    <property type="project" value="UniProtKB-KW"/>
</dbReference>
<comment type="caution">
    <text evidence="8">The sequence shown here is derived from an EMBL/GenBank/DDBJ whole genome shotgun (WGS) entry which is preliminary data.</text>
</comment>
<keyword evidence="9" id="KW-1185">Reference proteome</keyword>
<gene>
    <name evidence="8" type="ORF">BUALT_Bualt14G0054600</name>
</gene>
<protein>
    <recommendedName>
        <fullName evidence="7">Cyclin-like domain-containing protein</fullName>
    </recommendedName>
</protein>
<keyword evidence="2" id="KW-0132">Cell division</keyword>
<organism evidence="8 9">
    <name type="scientific">Buddleja alternifolia</name>
    <dbReference type="NCBI Taxonomy" id="168488"/>
    <lineage>
        <taxon>Eukaryota</taxon>
        <taxon>Viridiplantae</taxon>
        <taxon>Streptophyta</taxon>
        <taxon>Embryophyta</taxon>
        <taxon>Tracheophyta</taxon>
        <taxon>Spermatophyta</taxon>
        <taxon>Magnoliopsida</taxon>
        <taxon>eudicotyledons</taxon>
        <taxon>Gunneridae</taxon>
        <taxon>Pentapetalae</taxon>
        <taxon>asterids</taxon>
        <taxon>lamiids</taxon>
        <taxon>Lamiales</taxon>
        <taxon>Scrophulariaceae</taxon>
        <taxon>Buddlejeae</taxon>
        <taxon>Buddleja</taxon>
    </lineage>
</organism>
<keyword evidence="4" id="KW-0131">Cell cycle</keyword>
<keyword evidence="6" id="KW-0472">Membrane</keyword>
<sequence>MNTTYSGYNKPTELHEQDPFCDEEEEEEYLRCLLSKEQQNKLYNGLEKNPYLAKARVEAVEWMYTVIRYYSFSTLTCILSLNYLDRFLYMDDQREKPWMIQLAAVACLSLAAKVEEVHVPLLLDLQVVAKESKYVFESKTVQRMEILVLSKLDWKMNPVTPLSFLDYIGKRVGLKSRDLRTKCEYVLHYLICDCGFIMCYLPSVVATATMLYVIRTGLEMCNVGIDQYEDRVPGIVGGINKDKVEDCCRLIQLHFDACNKSSLL</sequence>
<dbReference type="SUPFAM" id="SSF47954">
    <property type="entry name" value="Cyclin-like"/>
    <property type="match status" value="1"/>
</dbReference>
<comment type="similarity">
    <text evidence="1">Belongs to the cyclin family. Cyclin D subfamily.</text>
</comment>